<dbReference type="InterPro" id="IPR035093">
    <property type="entry name" value="RelE/ParE_toxin_dom_sf"/>
</dbReference>
<proteinExistence type="predicted"/>
<dbReference type="Gene3D" id="3.30.2310.20">
    <property type="entry name" value="RelE-like"/>
    <property type="match status" value="1"/>
</dbReference>
<evidence type="ECO:0000313" key="2">
    <source>
        <dbReference type="EMBL" id="MDX8128187.1"/>
    </source>
</evidence>
<dbReference type="Proteomes" id="UP001284537">
    <property type="component" value="Unassembled WGS sequence"/>
</dbReference>
<gene>
    <name evidence="2" type="ORF">QLH52_12900</name>
</gene>
<dbReference type="InterPro" id="IPR007712">
    <property type="entry name" value="RelE/ParE_toxin"/>
</dbReference>
<comment type="caution">
    <text evidence="2">The sequence shown here is derived from an EMBL/GenBank/DDBJ whole genome shotgun (WGS) entry which is preliminary data.</text>
</comment>
<reference evidence="2 3" key="1">
    <citation type="submission" date="2023-11" db="EMBL/GenBank/DDBJ databases">
        <authorList>
            <person name="Ouyang M.-Y."/>
        </authorList>
    </citation>
    <scope>NUCLEOTIDE SEQUENCE [LARGE SCALE GENOMIC DNA]</scope>
    <source>
        <strain evidence="2 3">OY6</strain>
    </source>
</reference>
<dbReference type="Pfam" id="PF05016">
    <property type="entry name" value="ParE_toxin"/>
    <property type="match status" value="1"/>
</dbReference>
<keyword evidence="1" id="KW-1277">Toxin-antitoxin system</keyword>
<dbReference type="RefSeq" id="WP_101054287.1">
    <property type="nucleotide sequence ID" value="NZ_JAXARY010000011.1"/>
</dbReference>
<protein>
    <submittedName>
        <fullName evidence="2">Type II toxin-antitoxin system RelE/ParE family toxin</fullName>
    </submittedName>
</protein>
<sequence length="97" mass="11430">MKVEFLEAAQAELDQAFEWYEIQQNNLGLQFLHEFDAAIRRITAYPKSYTLIGNEIRRCLIKRFPYGVLYGLDEGKVIVIAVAHLHRKPDYWMERIG</sequence>
<keyword evidence="3" id="KW-1185">Reference proteome</keyword>
<organism evidence="2 3">
    <name type="scientific">Methylomonas defluvii</name>
    <dbReference type="NCBI Taxonomy" id="3045149"/>
    <lineage>
        <taxon>Bacteria</taxon>
        <taxon>Pseudomonadati</taxon>
        <taxon>Pseudomonadota</taxon>
        <taxon>Gammaproteobacteria</taxon>
        <taxon>Methylococcales</taxon>
        <taxon>Methylococcaceae</taxon>
        <taxon>Methylomonas</taxon>
    </lineage>
</organism>
<name>A0ABU4UH33_9GAMM</name>
<evidence type="ECO:0000313" key="3">
    <source>
        <dbReference type="Proteomes" id="UP001284537"/>
    </source>
</evidence>
<evidence type="ECO:0000256" key="1">
    <source>
        <dbReference type="ARBA" id="ARBA00022649"/>
    </source>
</evidence>
<dbReference type="EMBL" id="JAXARY010000011">
    <property type="protein sequence ID" value="MDX8128187.1"/>
    <property type="molecule type" value="Genomic_DNA"/>
</dbReference>
<accession>A0ABU4UH33</accession>